<dbReference type="CDD" id="cd24011">
    <property type="entry name" value="ASKHA_NBD_BK"/>
    <property type="match status" value="1"/>
</dbReference>
<dbReference type="RefSeq" id="WP_089022358.1">
    <property type="nucleotide sequence ID" value="NZ_NIQC01000001.1"/>
</dbReference>
<comment type="caution">
    <text evidence="11">The sequence shown here is derived from an EMBL/GenBank/DDBJ whole genome shotgun (WGS) entry which is preliminary data.</text>
</comment>
<evidence type="ECO:0000256" key="1">
    <source>
        <dbReference type="ARBA" id="ARBA00004496"/>
    </source>
</evidence>
<dbReference type="PRINTS" id="PR00471">
    <property type="entry name" value="ACETATEKNASE"/>
</dbReference>
<evidence type="ECO:0000256" key="6">
    <source>
        <dbReference type="ARBA" id="ARBA00022777"/>
    </source>
</evidence>
<keyword evidence="7 9" id="KW-0067">ATP-binding</keyword>
<reference evidence="11 12" key="1">
    <citation type="submission" date="2017-06" db="EMBL/GenBank/DDBJ databases">
        <title>Draft Genome Sequence of Natranaerobius trueperi halophilic, alkalithermophilic bacteria from soda lakes.</title>
        <authorList>
            <person name="Zhao B."/>
        </authorList>
    </citation>
    <scope>NUCLEOTIDE SEQUENCE [LARGE SCALE GENOMIC DNA]</scope>
    <source>
        <strain evidence="11 12">DSM 18760</strain>
    </source>
</reference>
<dbReference type="Pfam" id="PF00871">
    <property type="entry name" value="Acetate_kinase"/>
    <property type="match status" value="1"/>
</dbReference>
<evidence type="ECO:0000256" key="9">
    <source>
        <dbReference type="HAMAP-Rule" id="MF_00542"/>
    </source>
</evidence>
<dbReference type="GO" id="GO:0006083">
    <property type="term" value="P:acetate metabolic process"/>
    <property type="evidence" value="ECO:0007669"/>
    <property type="project" value="TreeGrafter"/>
</dbReference>
<dbReference type="PROSITE" id="PS01075">
    <property type="entry name" value="ACETATE_KINASE_1"/>
    <property type="match status" value="1"/>
</dbReference>
<dbReference type="GO" id="GO:0008776">
    <property type="term" value="F:acetate kinase activity"/>
    <property type="evidence" value="ECO:0007669"/>
    <property type="project" value="TreeGrafter"/>
</dbReference>
<dbReference type="InterPro" id="IPR011245">
    <property type="entry name" value="Butyrate_kin"/>
</dbReference>
<evidence type="ECO:0000256" key="7">
    <source>
        <dbReference type="ARBA" id="ARBA00022840"/>
    </source>
</evidence>
<proteinExistence type="inferred from homology"/>
<evidence type="ECO:0000313" key="11">
    <source>
        <dbReference type="EMBL" id="OWZ84934.1"/>
    </source>
</evidence>
<dbReference type="GO" id="GO:0047761">
    <property type="term" value="F:butyrate kinase activity"/>
    <property type="evidence" value="ECO:0007669"/>
    <property type="project" value="UniProtKB-UniRule"/>
</dbReference>
<gene>
    <name evidence="9 11" type="primary">buk</name>
    <name evidence="11" type="ORF">CDO51_00580</name>
</gene>
<evidence type="ECO:0000256" key="5">
    <source>
        <dbReference type="ARBA" id="ARBA00022741"/>
    </source>
</evidence>
<evidence type="ECO:0000256" key="8">
    <source>
        <dbReference type="ARBA" id="ARBA00048596"/>
    </source>
</evidence>
<keyword evidence="5 9" id="KW-0547">Nucleotide-binding</keyword>
<dbReference type="NCBIfam" id="TIGR02707">
    <property type="entry name" value="butyr_kinase"/>
    <property type="match status" value="1"/>
</dbReference>
<protein>
    <recommendedName>
        <fullName evidence="9">Probable butyrate kinase</fullName>
        <shortName evidence="9">BK</shortName>
        <ecNumber evidence="9">2.7.2.7</ecNumber>
    </recommendedName>
    <alternativeName>
        <fullName evidence="9">Branched-chain carboxylic acid kinase</fullName>
    </alternativeName>
</protein>
<dbReference type="SUPFAM" id="SSF53067">
    <property type="entry name" value="Actin-like ATPase domain"/>
    <property type="match status" value="2"/>
</dbReference>
<keyword evidence="4 9" id="KW-0808">Transferase</keyword>
<dbReference type="PIRSF" id="PIRSF036458">
    <property type="entry name" value="Butyrate_kin"/>
    <property type="match status" value="1"/>
</dbReference>
<keyword evidence="6 9" id="KW-0418">Kinase</keyword>
<dbReference type="PANTHER" id="PTHR21060">
    <property type="entry name" value="ACETATE KINASE"/>
    <property type="match status" value="1"/>
</dbReference>
<dbReference type="EC" id="2.7.2.7" evidence="9"/>
<dbReference type="EMBL" id="NIQC01000001">
    <property type="protein sequence ID" value="OWZ84934.1"/>
    <property type="molecule type" value="Genomic_DNA"/>
</dbReference>
<dbReference type="GO" id="GO:0005524">
    <property type="term" value="F:ATP binding"/>
    <property type="evidence" value="ECO:0007669"/>
    <property type="project" value="UniProtKB-KW"/>
</dbReference>
<evidence type="ECO:0000256" key="3">
    <source>
        <dbReference type="ARBA" id="ARBA00022490"/>
    </source>
</evidence>
<dbReference type="GO" id="GO:0005737">
    <property type="term" value="C:cytoplasm"/>
    <property type="evidence" value="ECO:0007669"/>
    <property type="project" value="UniProtKB-SubCell"/>
</dbReference>
<organism evidence="11 12">
    <name type="scientific">Natranaerobius trueperi</name>
    <dbReference type="NCBI Taxonomy" id="759412"/>
    <lineage>
        <taxon>Bacteria</taxon>
        <taxon>Bacillati</taxon>
        <taxon>Bacillota</taxon>
        <taxon>Clostridia</taxon>
        <taxon>Natranaerobiales</taxon>
        <taxon>Natranaerobiaceae</taxon>
        <taxon>Natranaerobius</taxon>
    </lineage>
</organism>
<dbReference type="InterPro" id="IPR043129">
    <property type="entry name" value="ATPase_NBD"/>
</dbReference>
<dbReference type="AlphaFoldDB" id="A0A226C2S7"/>
<comment type="similarity">
    <text evidence="2 9 10">Belongs to the acetokinase family.</text>
</comment>
<keyword evidence="3 9" id="KW-0963">Cytoplasm</keyword>
<dbReference type="HAMAP" id="MF_00542">
    <property type="entry name" value="Butyrate_kinase"/>
    <property type="match status" value="1"/>
</dbReference>
<dbReference type="InterPro" id="IPR023865">
    <property type="entry name" value="Aliphatic_acid_kinase_CS"/>
</dbReference>
<keyword evidence="12" id="KW-1185">Reference proteome</keyword>
<evidence type="ECO:0000313" key="12">
    <source>
        <dbReference type="Proteomes" id="UP000214588"/>
    </source>
</evidence>
<dbReference type="NCBIfam" id="NF002834">
    <property type="entry name" value="PRK03011.1-5"/>
    <property type="match status" value="1"/>
</dbReference>
<dbReference type="Gene3D" id="3.30.420.40">
    <property type="match status" value="2"/>
</dbReference>
<evidence type="ECO:0000256" key="4">
    <source>
        <dbReference type="ARBA" id="ARBA00022679"/>
    </source>
</evidence>
<name>A0A226C2S7_9FIRM</name>
<dbReference type="InterPro" id="IPR000890">
    <property type="entry name" value="Aliphatic_acid_kin_short-chain"/>
</dbReference>
<dbReference type="PANTHER" id="PTHR21060:SF3">
    <property type="entry name" value="BUTYRATE KINASE 2-RELATED"/>
    <property type="match status" value="1"/>
</dbReference>
<dbReference type="Proteomes" id="UP000214588">
    <property type="component" value="Unassembled WGS sequence"/>
</dbReference>
<comment type="subcellular location">
    <subcellularLocation>
        <location evidence="1 9">Cytoplasm</location>
    </subcellularLocation>
</comment>
<evidence type="ECO:0000256" key="10">
    <source>
        <dbReference type="RuleBase" id="RU003835"/>
    </source>
</evidence>
<sequence>MKILVINPGSTSTKIALYDGKDSQLEKTVRHNSEELSKYDKLADQFEYRLGHVRDAVTEGGWNLHDLDAVVARGGLLKPIPGGTFEVNEKMVEDLKNARFGEHASNLGAIMADSLRSELNIPAYIVDPVAVDEFDEVARLSGMKELERISQSHTLNMKSVAREVAEEMSKSYFDANLIVCHLGSGISVAPHKKGQMVDVNNANNEGPFATERTGTLPAYQLVRLCYSGKYSEEEMVKKVVKEGGIYSYMGTKDVVLVEEKAKKGEERAKLVLDAMSYQVAKEVGAMATVLEGEVDAIVITGGMANSSYISGKIKRRVEFLAPVKVVPGERELEALALGALRVLTRKEEAQVY</sequence>
<evidence type="ECO:0000256" key="2">
    <source>
        <dbReference type="ARBA" id="ARBA00008748"/>
    </source>
</evidence>
<dbReference type="OrthoDB" id="9771859at2"/>
<comment type="catalytic activity">
    <reaction evidence="8 9">
        <text>butanoate + ATP = butanoyl phosphate + ADP</text>
        <dbReference type="Rhea" id="RHEA:13585"/>
        <dbReference type="ChEBI" id="CHEBI:17968"/>
        <dbReference type="ChEBI" id="CHEBI:30616"/>
        <dbReference type="ChEBI" id="CHEBI:58079"/>
        <dbReference type="ChEBI" id="CHEBI:456216"/>
        <dbReference type="EC" id="2.7.2.7"/>
    </reaction>
</comment>
<accession>A0A226C2S7</accession>